<comment type="caution">
    <text evidence="1">The sequence shown here is derived from an EMBL/GenBank/DDBJ whole genome shotgun (WGS) entry which is preliminary data.</text>
</comment>
<protein>
    <submittedName>
        <fullName evidence="1">Uncharacterized protein</fullName>
    </submittedName>
</protein>
<dbReference type="EMBL" id="MFLZ01000008">
    <property type="protein sequence ID" value="OGG80431.1"/>
    <property type="molecule type" value="Genomic_DNA"/>
</dbReference>
<reference evidence="1 2" key="1">
    <citation type="journal article" date="2016" name="Nat. Commun.">
        <title>Thousands of microbial genomes shed light on interconnected biogeochemical processes in an aquifer system.</title>
        <authorList>
            <person name="Anantharaman K."/>
            <person name="Brown C.T."/>
            <person name="Hug L.A."/>
            <person name="Sharon I."/>
            <person name="Castelle C.J."/>
            <person name="Probst A.J."/>
            <person name="Thomas B.C."/>
            <person name="Singh A."/>
            <person name="Wilkins M.J."/>
            <person name="Karaoz U."/>
            <person name="Brodie E.L."/>
            <person name="Williams K.H."/>
            <person name="Hubbard S.S."/>
            <person name="Banfield J.F."/>
        </authorList>
    </citation>
    <scope>NUCLEOTIDE SEQUENCE [LARGE SCALE GENOMIC DNA]</scope>
</reference>
<sequence>MLSVEKCRELLGDKSLTDEQIEALRADLYEMAQLAFETWVHEKYGSKYPIGSLPEFSDRDTV</sequence>
<proteinExistence type="predicted"/>
<evidence type="ECO:0000313" key="2">
    <source>
        <dbReference type="Proteomes" id="UP000177372"/>
    </source>
</evidence>
<dbReference type="AlphaFoldDB" id="A0A1F6F3L3"/>
<accession>A0A1F6F3L3</accession>
<dbReference type="Proteomes" id="UP000177372">
    <property type="component" value="Unassembled WGS sequence"/>
</dbReference>
<evidence type="ECO:0000313" key="1">
    <source>
        <dbReference type="EMBL" id="OGG80431.1"/>
    </source>
</evidence>
<name>A0A1F6F3L3_9BACT</name>
<dbReference type="STRING" id="1798512.A3A39_02655"/>
<gene>
    <name evidence="1" type="ORF">A3A39_02655</name>
</gene>
<organism evidence="1 2">
    <name type="scientific">Candidatus Kaiserbacteria bacterium RIFCSPLOWO2_01_FULL_54_13</name>
    <dbReference type="NCBI Taxonomy" id="1798512"/>
    <lineage>
        <taxon>Bacteria</taxon>
        <taxon>Candidatus Kaiseribacteriota</taxon>
    </lineage>
</organism>